<dbReference type="InterPro" id="IPR003439">
    <property type="entry name" value="ABC_transporter-like_ATP-bd"/>
</dbReference>
<keyword evidence="6 8" id="KW-1133">Transmembrane helix</keyword>
<dbReference type="Pfam" id="PF00005">
    <property type="entry name" value="ABC_tran"/>
    <property type="match status" value="1"/>
</dbReference>
<dbReference type="InterPro" id="IPR050835">
    <property type="entry name" value="ABC_transporter_sub-D"/>
</dbReference>
<keyword evidence="12" id="KW-1185">Reference proteome</keyword>
<dbReference type="GO" id="GO:0016887">
    <property type="term" value="F:ATP hydrolysis activity"/>
    <property type="evidence" value="ECO:0007669"/>
    <property type="project" value="InterPro"/>
</dbReference>
<feature type="domain" description="ABC transporter" evidence="9">
    <location>
        <begin position="404"/>
        <end position="609"/>
    </location>
</feature>
<evidence type="ECO:0000256" key="7">
    <source>
        <dbReference type="ARBA" id="ARBA00023136"/>
    </source>
</evidence>
<dbReference type="SUPFAM" id="SSF90123">
    <property type="entry name" value="ABC transporter transmembrane region"/>
    <property type="match status" value="1"/>
</dbReference>
<keyword evidence="4" id="KW-0547">Nucleotide-binding</keyword>
<feature type="transmembrane region" description="Helical" evidence="8">
    <location>
        <begin position="224"/>
        <end position="245"/>
    </location>
</feature>
<protein>
    <submittedName>
        <fullName evidence="11">ABC transporter ATP-binding protein/permease</fullName>
    </submittedName>
</protein>
<evidence type="ECO:0000256" key="8">
    <source>
        <dbReference type="SAM" id="Phobius"/>
    </source>
</evidence>
<dbReference type="PROSITE" id="PS50929">
    <property type="entry name" value="ABC_TM1F"/>
    <property type="match status" value="1"/>
</dbReference>
<feature type="transmembrane region" description="Helical" evidence="8">
    <location>
        <begin position="106"/>
        <end position="130"/>
    </location>
</feature>
<keyword evidence="5 11" id="KW-0067">ATP-binding</keyword>
<reference evidence="11" key="1">
    <citation type="submission" date="2022-08" db="EMBL/GenBank/DDBJ databases">
        <title>Genome analysis of Corynebacteriales strain.</title>
        <authorList>
            <person name="Lee S.D."/>
        </authorList>
    </citation>
    <scope>NUCLEOTIDE SEQUENCE</scope>
    <source>
        <strain evidence="11">D3-21</strain>
    </source>
</reference>
<evidence type="ECO:0000256" key="2">
    <source>
        <dbReference type="ARBA" id="ARBA00022448"/>
    </source>
</evidence>
<dbReference type="InterPro" id="IPR036640">
    <property type="entry name" value="ABC1_TM_sf"/>
</dbReference>
<dbReference type="SUPFAM" id="SSF52540">
    <property type="entry name" value="P-loop containing nucleoside triphosphate hydrolases"/>
    <property type="match status" value="1"/>
</dbReference>
<keyword evidence="7 8" id="KW-0472">Membrane</keyword>
<dbReference type="InterPro" id="IPR003593">
    <property type="entry name" value="AAA+_ATPase"/>
</dbReference>
<feature type="transmembrane region" description="Helical" evidence="8">
    <location>
        <begin position="17"/>
        <end position="37"/>
    </location>
</feature>
<dbReference type="Pfam" id="PF06472">
    <property type="entry name" value="ABC_membrane_2"/>
    <property type="match status" value="1"/>
</dbReference>
<feature type="domain" description="ABC transmembrane type-1" evidence="10">
    <location>
        <begin position="66"/>
        <end position="372"/>
    </location>
</feature>
<feature type="transmembrane region" description="Helical" evidence="8">
    <location>
        <begin position="66"/>
        <end position="86"/>
    </location>
</feature>
<evidence type="ECO:0000259" key="10">
    <source>
        <dbReference type="PROSITE" id="PS50929"/>
    </source>
</evidence>
<keyword evidence="2" id="KW-0813">Transport</keyword>
<evidence type="ECO:0000259" key="9">
    <source>
        <dbReference type="PROSITE" id="PS50893"/>
    </source>
</evidence>
<organism evidence="11 12">
    <name type="scientific">Speluncibacter jeojiensis</name>
    <dbReference type="NCBI Taxonomy" id="2710754"/>
    <lineage>
        <taxon>Bacteria</taxon>
        <taxon>Bacillati</taxon>
        <taxon>Actinomycetota</taxon>
        <taxon>Actinomycetes</taxon>
        <taxon>Mycobacteriales</taxon>
        <taxon>Speluncibacteraceae</taxon>
        <taxon>Speluncibacter</taxon>
    </lineage>
</organism>
<dbReference type="Proteomes" id="UP001152755">
    <property type="component" value="Unassembled WGS sequence"/>
</dbReference>
<sequence>MTTTLDWRDEWLTSLEWIAKAFGITVVCFFLAAWLLTRYTKWGRQFRQITIGYFIPGRSWLECRGLVTVLGMLLLCVLDVRIAVLITYSSNGMYTALQEMNSGHFWYYIAVFAVLAAIYVVETLLTYLLAQTFIIHWRIWLNARMVGDWLDRRAYHRGHFVDSPVDNPDQRIQEDITTFTTDSQTLAIGSNNNGLGATSAIITLVSFTTVLWNLSGPMTILGVHIPRMMVFLAFIYVIIASAFAFKIGRPLIRLNFLNEGLGASYRYALVRLRDNSEEVAFYRGEDVERSTLLSRFGAVIKNQWRIVFRETKFQGFNLTVSQIAVVFPLMIQAPRFFAGTIKLGDVTQTSQAFTQVHNSLSFFRNIYDTFAAYRATLNRLSGLLDADEQSRALPELAVQNAEGLTISGLDVRLPDDRPLIADLDVDLTGGDSLLVKGPSGSGKTTLLRSLAGLWPYTSGVVRHPDTEHTMFLSQQPYVPLGTVRMALSYPDQPAPEEDTRAREVLRKVQLAHLEEHIDEERHWARVLSPGEQQRLGFARILLRRPKLVFLDEATSAVDEGLEHSLYTAVRTELPDTMLVSVGHRSTLGPFHNRQLELLGEGRWEVTAQVR</sequence>
<proteinExistence type="predicted"/>
<dbReference type="PANTHER" id="PTHR11384">
    <property type="entry name" value="ATP-BINDING CASSETTE, SUB-FAMILY D MEMBER"/>
    <property type="match status" value="1"/>
</dbReference>
<dbReference type="EMBL" id="JANRHA010000005">
    <property type="protein sequence ID" value="MDG3014731.1"/>
    <property type="molecule type" value="Genomic_DNA"/>
</dbReference>
<evidence type="ECO:0000256" key="3">
    <source>
        <dbReference type="ARBA" id="ARBA00022692"/>
    </source>
</evidence>
<evidence type="ECO:0000313" key="11">
    <source>
        <dbReference type="EMBL" id="MDG3014731.1"/>
    </source>
</evidence>
<dbReference type="PANTHER" id="PTHR11384:SF59">
    <property type="entry name" value="LYSOSOMAL COBALAMIN TRANSPORTER ABCD4"/>
    <property type="match status" value="1"/>
</dbReference>
<evidence type="ECO:0000256" key="6">
    <source>
        <dbReference type="ARBA" id="ARBA00022989"/>
    </source>
</evidence>
<accession>A0A9X4M596</accession>
<feature type="transmembrane region" description="Helical" evidence="8">
    <location>
        <begin position="194"/>
        <end position="212"/>
    </location>
</feature>
<dbReference type="AlphaFoldDB" id="A0A9X4M596"/>
<dbReference type="Gene3D" id="3.40.50.300">
    <property type="entry name" value="P-loop containing nucleotide triphosphate hydrolases"/>
    <property type="match status" value="1"/>
</dbReference>
<dbReference type="CDD" id="cd03223">
    <property type="entry name" value="ABCD_peroxisomal_ALDP"/>
    <property type="match status" value="1"/>
</dbReference>
<comment type="caution">
    <text evidence="11">The sequence shown here is derived from an EMBL/GenBank/DDBJ whole genome shotgun (WGS) entry which is preliminary data.</text>
</comment>
<keyword evidence="3 8" id="KW-0812">Transmembrane</keyword>
<dbReference type="Gene3D" id="1.20.1560.10">
    <property type="entry name" value="ABC transporter type 1, transmembrane domain"/>
    <property type="match status" value="1"/>
</dbReference>
<dbReference type="InterPro" id="IPR011527">
    <property type="entry name" value="ABC1_TM_dom"/>
</dbReference>
<dbReference type="InterPro" id="IPR017871">
    <property type="entry name" value="ABC_transporter-like_CS"/>
</dbReference>
<evidence type="ECO:0000256" key="4">
    <source>
        <dbReference type="ARBA" id="ARBA00022741"/>
    </source>
</evidence>
<gene>
    <name evidence="11" type="ORF">NVS88_09200</name>
</gene>
<dbReference type="GO" id="GO:0140359">
    <property type="term" value="F:ABC-type transporter activity"/>
    <property type="evidence" value="ECO:0007669"/>
    <property type="project" value="InterPro"/>
</dbReference>
<dbReference type="PROSITE" id="PS50893">
    <property type="entry name" value="ABC_TRANSPORTER_2"/>
    <property type="match status" value="1"/>
</dbReference>
<dbReference type="GO" id="GO:0005524">
    <property type="term" value="F:ATP binding"/>
    <property type="evidence" value="ECO:0007669"/>
    <property type="project" value="UniProtKB-KW"/>
</dbReference>
<evidence type="ECO:0000256" key="1">
    <source>
        <dbReference type="ARBA" id="ARBA00004651"/>
    </source>
</evidence>
<dbReference type="GO" id="GO:0005886">
    <property type="term" value="C:plasma membrane"/>
    <property type="evidence" value="ECO:0007669"/>
    <property type="project" value="UniProtKB-SubCell"/>
</dbReference>
<dbReference type="SMART" id="SM00382">
    <property type="entry name" value="AAA"/>
    <property type="match status" value="1"/>
</dbReference>
<evidence type="ECO:0000256" key="5">
    <source>
        <dbReference type="ARBA" id="ARBA00022840"/>
    </source>
</evidence>
<dbReference type="InterPro" id="IPR027417">
    <property type="entry name" value="P-loop_NTPase"/>
</dbReference>
<dbReference type="PROSITE" id="PS00211">
    <property type="entry name" value="ABC_TRANSPORTER_1"/>
    <property type="match status" value="1"/>
</dbReference>
<comment type="subcellular location">
    <subcellularLocation>
        <location evidence="1">Cell membrane</location>
        <topology evidence="1">Multi-pass membrane protein</topology>
    </subcellularLocation>
</comment>
<name>A0A9X4M596_9ACTN</name>
<evidence type="ECO:0000313" key="12">
    <source>
        <dbReference type="Proteomes" id="UP001152755"/>
    </source>
</evidence>